<comment type="catalytic activity">
    <reaction evidence="2 14">
        <text>adenosylcob(III)inamide phosphate + GTP + H(+) = adenosylcob(III)inamide-GDP + diphosphate</text>
        <dbReference type="Rhea" id="RHEA:22712"/>
        <dbReference type="ChEBI" id="CHEBI:15378"/>
        <dbReference type="ChEBI" id="CHEBI:33019"/>
        <dbReference type="ChEBI" id="CHEBI:37565"/>
        <dbReference type="ChEBI" id="CHEBI:58502"/>
        <dbReference type="ChEBI" id="CHEBI:60487"/>
        <dbReference type="EC" id="2.7.7.62"/>
    </reaction>
</comment>
<evidence type="ECO:0000256" key="5">
    <source>
        <dbReference type="ARBA" id="ARBA00004692"/>
    </source>
</evidence>
<dbReference type="GO" id="GO:0043752">
    <property type="term" value="F:adenosylcobinamide kinase activity"/>
    <property type="evidence" value="ECO:0007669"/>
    <property type="project" value="UniProtKB-EC"/>
</dbReference>
<comment type="catalytic activity">
    <reaction evidence="3">
        <text>adenosylcob(III)inamide + GTP = adenosylcob(III)inamide phosphate + GDP + H(+)</text>
        <dbReference type="Rhea" id="RHEA:15765"/>
        <dbReference type="ChEBI" id="CHEBI:2480"/>
        <dbReference type="ChEBI" id="CHEBI:15378"/>
        <dbReference type="ChEBI" id="CHEBI:37565"/>
        <dbReference type="ChEBI" id="CHEBI:58189"/>
        <dbReference type="ChEBI" id="CHEBI:58502"/>
        <dbReference type="EC" id="2.7.1.156"/>
    </reaction>
</comment>
<dbReference type="InterPro" id="IPR003203">
    <property type="entry name" value="CobU/CobP"/>
</dbReference>
<sequence length="201" mass="21535">MNTHQARRSLIFGGARSGKSAHAEKLALAALQAGADEIVYIATAGRAASAGDAEMSERIAHHRQRRDALGGQWRTVEEPLALGQALRANSRAGNVVLVDCLTVWLSNLLFAEGHDFPELGPITPPATFTLQRVDFLRALQDARGQVILVSNEVGMGIVPQGAVSRWFVDEAGRLNQSVAAICERVQWVAAGLPLTFKDAAC</sequence>
<dbReference type="EMBL" id="WNDX01000002">
    <property type="protein sequence ID" value="KAF1048858.1"/>
    <property type="molecule type" value="Genomic_DNA"/>
</dbReference>
<dbReference type="UniPathway" id="UPA00148">
    <property type="reaction ID" value="UER00236"/>
</dbReference>
<evidence type="ECO:0000256" key="6">
    <source>
        <dbReference type="ARBA" id="ARBA00005159"/>
    </source>
</evidence>
<evidence type="ECO:0000256" key="15">
    <source>
        <dbReference type="PIRSR" id="PIRSR006135-1"/>
    </source>
</evidence>
<feature type="binding site" evidence="16">
    <location>
        <begin position="13"/>
        <end position="20"/>
    </location>
    <ligand>
        <name>GTP</name>
        <dbReference type="ChEBI" id="CHEBI:37565"/>
    </ligand>
</feature>
<dbReference type="EC" id="2.7.1.156" evidence="14"/>
<dbReference type="PANTHER" id="PTHR34848">
    <property type="match status" value="1"/>
</dbReference>
<dbReference type="NCBIfam" id="NF004469">
    <property type="entry name" value="PRK05800.1"/>
    <property type="match status" value="1"/>
</dbReference>
<accession>A0A7V8JW04</accession>
<dbReference type="Gene3D" id="3.40.50.300">
    <property type="entry name" value="P-loop containing nucleotide triphosphate hydrolases"/>
    <property type="match status" value="1"/>
</dbReference>
<protein>
    <recommendedName>
        <fullName evidence="14">Bifunctional adenosylcobalamin biosynthesis protein</fullName>
        <ecNumber evidence="14">2.7.1.156</ecNumber>
        <ecNumber evidence="14">2.7.7.62</ecNumber>
    </recommendedName>
</protein>
<comment type="caution">
    <text evidence="17">The sequence shown here is derived from an EMBL/GenBank/DDBJ whole genome shotgun (WGS) entry which is preliminary data.</text>
</comment>
<evidence type="ECO:0000256" key="9">
    <source>
        <dbReference type="ARBA" id="ARBA00022679"/>
    </source>
</evidence>
<evidence type="ECO:0000256" key="1">
    <source>
        <dbReference type="ARBA" id="ARBA00000312"/>
    </source>
</evidence>
<evidence type="ECO:0000256" key="11">
    <source>
        <dbReference type="ARBA" id="ARBA00022777"/>
    </source>
</evidence>
<evidence type="ECO:0000256" key="2">
    <source>
        <dbReference type="ARBA" id="ARBA00000711"/>
    </source>
</evidence>
<dbReference type="EC" id="2.7.7.62" evidence="14"/>
<comment type="catalytic activity">
    <reaction evidence="1 14">
        <text>adenosylcob(III)inamide + ATP = adenosylcob(III)inamide phosphate + ADP + H(+)</text>
        <dbReference type="Rhea" id="RHEA:15769"/>
        <dbReference type="ChEBI" id="CHEBI:2480"/>
        <dbReference type="ChEBI" id="CHEBI:15378"/>
        <dbReference type="ChEBI" id="CHEBI:30616"/>
        <dbReference type="ChEBI" id="CHEBI:58502"/>
        <dbReference type="ChEBI" id="CHEBI:456216"/>
        <dbReference type="EC" id="2.7.1.156"/>
    </reaction>
</comment>
<keyword evidence="10 14" id="KW-0547">Nucleotide-binding</keyword>
<evidence type="ECO:0000256" key="10">
    <source>
        <dbReference type="ARBA" id="ARBA00022741"/>
    </source>
</evidence>
<dbReference type="InterPro" id="IPR027417">
    <property type="entry name" value="P-loop_NTPase"/>
</dbReference>
<keyword evidence="13 14" id="KW-0342">GTP-binding</keyword>
<dbReference type="GO" id="GO:0009236">
    <property type="term" value="P:cobalamin biosynthetic process"/>
    <property type="evidence" value="ECO:0007669"/>
    <property type="project" value="UniProtKB-UniRule"/>
</dbReference>
<dbReference type="GO" id="GO:0008820">
    <property type="term" value="F:cobinamide phosphate guanylyltransferase activity"/>
    <property type="evidence" value="ECO:0007669"/>
    <property type="project" value="UniProtKB-UniRule"/>
</dbReference>
<comment type="function">
    <text evidence="4 14">Catalyzes ATP-dependent phosphorylation of adenosylcobinamide and addition of GMP to adenosylcobinamide phosphate.</text>
</comment>
<evidence type="ECO:0000256" key="3">
    <source>
        <dbReference type="ARBA" id="ARBA00001522"/>
    </source>
</evidence>
<evidence type="ECO:0000256" key="7">
    <source>
        <dbReference type="ARBA" id="ARBA00007490"/>
    </source>
</evidence>
<dbReference type="AlphaFoldDB" id="A0A7V8JW04"/>
<evidence type="ECO:0000256" key="8">
    <source>
        <dbReference type="ARBA" id="ARBA00022573"/>
    </source>
</evidence>
<evidence type="ECO:0000256" key="16">
    <source>
        <dbReference type="PIRSR" id="PIRSR006135-2"/>
    </source>
</evidence>
<keyword evidence="11 14" id="KW-0418">Kinase</keyword>
<dbReference type="GO" id="GO:0005525">
    <property type="term" value="F:GTP binding"/>
    <property type="evidence" value="ECO:0007669"/>
    <property type="project" value="UniProtKB-UniRule"/>
</dbReference>
<comment type="pathway">
    <text evidence="5 14">Cofactor biosynthesis; adenosylcobalamin biosynthesis; adenosylcobalamin from cob(II)yrinate a,c-diamide: step 6/7.</text>
</comment>
<feature type="binding site" evidence="16">
    <location>
        <begin position="42"/>
        <end position="44"/>
    </location>
    <ligand>
        <name>GTP</name>
        <dbReference type="ChEBI" id="CHEBI:37565"/>
    </ligand>
</feature>
<comment type="similarity">
    <text evidence="7 14">Belongs to the CobU/CobP family.</text>
</comment>
<comment type="pathway">
    <text evidence="6 14">Cofactor biosynthesis; adenosylcobalamin biosynthesis; adenosylcobalamin from cob(II)yrinate a,c-diamide: step 5/7.</text>
</comment>
<evidence type="ECO:0000256" key="13">
    <source>
        <dbReference type="ARBA" id="ARBA00023134"/>
    </source>
</evidence>
<evidence type="ECO:0000313" key="18">
    <source>
        <dbReference type="Proteomes" id="UP000462435"/>
    </source>
</evidence>
<evidence type="ECO:0000256" key="4">
    <source>
        <dbReference type="ARBA" id="ARBA00003889"/>
    </source>
</evidence>
<dbReference type="SUPFAM" id="SSF52540">
    <property type="entry name" value="P-loop containing nucleoside triphosphate hydrolases"/>
    <property type="match status" value="1"/>
</dbReference>
<gene>
    <name evidence="17" type="primary">cobP</name>
    <name evidence="17" type="ORF">GAK35_00124</name>
</gene>
<feature type="binding site" evidence="16">
    <location>
        <begin position="63"/>
        <end position="66"/>
    </location>
    <ligand>
        <name>GTP</name>
        <dbReference type="ChEBI" id="CHEBI:37565"/>
    </ligand>
</feature>
<name>A0A7V8JW04_9BURK</name>
<dbReference type="PANTHER" id="PTHR34848:SF1">
    <property type="entry name" value="BIFUNCTIONAL ADENOSYLCOBALAMIN BIOSYNTHESIS PROTEIN COBU"/>
    <property type="match status" value="1"/>
</dbReference>
<dbReference type="CDD" id="cd00544">
    <property type="entry name" value="CobU"/>
    <property type="match status" value="1"/>
</dbReference>
<keyword evidence="9 14" id="KW-0808">Transferase</keyword>
<feature type="binding site" evidence="16">
    <location>
        <position position="77"/>
    </location>
    <ligand>
        <name>GTP</name>
        <dbReference type="ChEBI" id="CHEBI:37565"/>
    </ligand>
</feature>
<proteinExistence type="inferred from homology"/>
<organism evidence="17 18">
    <name type="scientific">Herbaspirillum frisingense</name>
    <dbReference type="NCBI Taxonomy" id="92645"/>
    <lineage>
        <taxon>Bacteria</taxon>
        <taxon>Pseudomonadati</taxon>
        <taxon>Pseudomonadota</taxon>
        <taxon>Betaproteobacteria</taxon>
        <taxon>Burkholderiales</taxon>
        <taxon>Oxalobacteraceae</taxon>
        <taxon>Herbaspirillum</taxon>
    </lineage>
</organism>
<evidence type="ECO:0000256" key="12">
    <source>
        <dbReference type="ARBA" id="ARBA00022840"/>
    </source>
</evidence>
<reference evidence="18" key="1">
    <citation type="journal article" date="2020" name="MBio">
        <title>Horizontal gene transfer to a defensive symbiont with a reduced genome amongst a multipartite beetle microbiome.</title>
        <authorList>
            <person name="Waterworth S.C."/>
            <person name="Florez L.V."/>
            <person name="Rees E.R."/>
            <person name="Hertweck C."/>
            <person name="Kaltenpoth M."/>
            <person name="Kwan J.C."/>
        </authorList>
    </citation>
    <scope>NUCLEOTIDE SEQUENCE [LARGE SCALE GENOMIC DNA]</scope>
</reference>
<evidence type="ECO:0000313" key="17">
    <source>
        <dbReference type="EMBL" id="KAF1048858.1"/>
    </source>
</evidence>
<dbReference type="Pfam" id="PF02283">
    <property type="entry name" value="CobU"/>
    <property type="match status" value="1"/>
</dbReference>
<keyword evidence="8 14" id="KW-0169">Cobalamin biosynthesis</keyword>
<dbReference type="GO" id="GO:0005524">
    <property type="term" value="F:ATP binding"/>
    <property type="evidence" value="ECO:0007669"/>
    <property type="project" value="UniProtKB-UniRule"/>
</dbReference>
<feature type="binding site" evidence="16">
    <location>
        <position position="99"/>
    </location>
    <ligand>
        <name>GTP</name>
        <dbReference type="ChEBI" id="CHEBI:37565"/>
    </ligand>
</feature>
<dbReference type="Proteomes" id="UP000462435">
    <property type="component" value="Unassembled WGS sequence"/>
</dbReference>
<dbReference type="PIRSF" id="PIRSF006135">
    <property type="entry name" value="CobU"/>
    <property type="match status" value="1"/>
</dbReference>
<feature type="active site" description="GMP-histidine intermediate" evidence="15">
    <location>
        <position position="62"/>
    </location>
</feature>
<evidence type="ECO:0000256" key="14">
    <source>
        <dbReference type="PIRNR" id="PIRNR006135"/>
    </source>
</evidence>
<keyword evidence="12 14" id="KW-0067">ATP-binding</keyword>